<proteinExistence type="inferred from homology"/>
<keyword evidence="4" id="KW-0804">Transcription</keyword>
<keyword evidence="11" id="KW-1185">Reference proteome</keyword>
<dbReference type="GO" id="GO:0005669">
    <property type="term" value="C:transcription factor TFIID complex"/>
    <property type="evidence" value="ECO:0007669"/>
    <property type="project" value="InterPro"/>
</dbReference>
<evidence type="ECO:0000313" key="11">
    <source>
        <dbReference type="Proteomes" id="UP001150569"/>
    </source>
</evidence>
<accession>A0A9W8AJV0</accession>
<feature type="compositionally biased region" description="Polar residues" evidence="8">
    <location>
        <begin position="228"/>
        <end position="255"/>
    </location>
</feature>
<dbReference type="Gene3D" id="1.10.20.10">
    <property type="entry name" value="Histone, subunit A"/>
    <property type="match status" value="1"/>
</dbReference>
<dbReference type="Proteomes" id="UP001150569">
    <property type="component" value="Unassembled WGS sequence"/>
</dbReference>
<dbReference type="OrthoDB" id="2193432at2759"/>
<comment type="subcellular location">
    <subcellularLocation>
        <location evidence="1">Nucleus</location>
    </subcellularLocation>
</comment>
<feature type="compositionally biased region" description="Low complexity" evidence="8">
    <location>
        <begin position="31"/>
        <end position="50"/>
    </location>
</feature>
<organism evidence="10 11">
    <name type="scientific">Tieghemiomyces parasiticus</name>
    <dbReference type="NCBI Taxonomy" id="78921"/>
    <lineage>
        <taxon>Eukaryota</taxon>
        <taxon>Fungi</taxon>
        <taxon>Fungi incertae sedis</taxon>
        <taxon>Zoopagomycota</taxon>
        <taxon>Kickxellomycotina</taxon>
        <taxon>Dimargaritomycetes</taxon>
        <taxon>Dimargaritales</taxon>
        <taxon>Dimargaritaceae</taxon>
        <taxon>Tieghemiomyces</taxon>
    </lineage>
</organism>
<dbReference type="GO" id="GO:0000124">
    <property type="term" value="C:SAGA complex"/>
    <property type="evidence" value="ECO:0007669"/>
    <property type="project" value="InterPro"/>
</dbReference>
<evidence type="ECO:0000256" key="3">
    <source>
        <dbReference type="ARBA" id="ARBA00023015"/>
    </source>
</evidence>
<feature type="compositionally biased region" description="Low complexity" evidence="8">
    <location>
        <begin position="256"/>
        <end position="276"/>
    </location>
</feature>
<dbReference type="GO" id="GO:0017025">
    <property type="term" value="F:TBP-class protein binding"/>
    <property type="evidence" value="ECO:0007669"/>
    <property type="project" value="TreeGrafter"/>
</dbReference>
<dbReference type="SUPFAM" id="SSF47113">
    <property type="entry name" value="Histone-fold"/>
    <property type="match status" value="1"/>
</dbReference>
<name>A0A9W8AJV0_9FUNG</name>
<comment type="similarity">
    <text evidence="2">Belongs to the TAF12 family.</text>
</comment>
<evidence type="ECO:0000256" key="2">
    <source>
        <dbReference type="ARBA" id="ARBA00007530"/>
    </source>
</evidence>
<comment type="caution">
    <text evidence="10">The sequence shown here is derived from an EMBL/GenBank/DDBJ whole genome shotgun (WGS) entry which is preliminary data.</text>
</comment>
<dbReference type="InterPro" id="IPR009072">
    <property type="entry name" value="Histone-fold"/>
</dbReference>
<feature type="compositionally biased region" description="Polar residues" evidence="8">
    <location>
        <begin position="11"/>
        <end position="24"/>
    </location>
</feature>
<dbReference type="CDD" id="cd07981">
    <property type="entry name" value="HFD_TAF12"/>
    <property type="match status" value="1"/>
</dbReference>
<dbReference type="EMBL" id="JANBPT010000034">
    <property type="protein sequence ID" value="KAJ1929465.1"/>
    <property type="molecule type" value="Genomic_DNA"/>
</dbReference>
<dbReference type="InterPro" id="IPR037794">
    <property type="entry name" value="TAF12"/>
</dbReference>
<evidence type="ECO:0000256" key="8">
    <source>
        <dbReference type="SAM" id="MobiDB-lite"/>
    </source>
</evidence>
<evidence type="ECO:0000256" key="1">
    <source>
        <dbReference type="ARBA" id="ARBA00004123"/>
    </source>
</evidence>
<sequence length="406" mass="43668">MTGFTGPYATQLESLQNFLMQQRQAPPPKPATASTTPDPTDSTADKTATAIGESGTPAPLVTSPDISVADALGGNPTIQEAQRCVATLRQNSLVAIQALRQPNLSPEEREKYEKEQSEFTKDLQMFMAMLNSATTTTAVQLAQRAVADLPQRPIKAPGSGGKSIGTKGKNKQSAGDTADPKSPPIKSEAADRQVTSPTPGSKAKPKLKTKGTSNAEDGKPGVLDPPSLSRTTSAAATNTGRSLKHQTLTPLNANETLLTLSGPLTSTSSTTAGTSGNDNNCGGRLLGKRRIQELVAQVDASERLEPEVEDMLCEIADEFIESVTSFACQLAKHRKSRVLEAKDVQLHLERNWNIRIPGFASEQIRSLRKPVVHPRHENRMQFINMMRNMKRFESEGATSNNNPPPP</sequence>
<keyword evidence="3" id="KW-0805">Transcription regulation</keyword>
<evidence type="ECO:0000256" key="7">
    <source>
        <dbReference type="ARBA" id="ARBA00093657"/>
    </source>
</evidence>
<dbReference type="PANTHER" id="PTHR12264:SF21">
    <property type="entry name" value="TRANSCRIPTION INITIATION FACTOR TFIID SUBUNIT 12"/>
    <property type="match status" value="1"/>
</dbReference>
<evidence type="ECO:0000256" key="6">
    <source>
        <dbReference type="ARBA" id="ARBA00075089"/>
    </source>
</evidence>
<dbReference type="AlphaFoldDB" id="A0A9W8AJV0"/>
<feature type="region of interest" description="Disordered" evidence="8">
    <location>
        <begin position="1"/>
        <end position="62"/>
    </location>
</feature>
<dbReference type="GO" id="GO:0051123">
    <property type="term" value="P:RNA polymerase II preinitiation complex assembly"/>
    <property type="evidence" value="ECO:0007669"/>
    <property type="project" value="TreeGrafter"/>
</dbReference>
<feature type="region of interest" description="Disordered" evidence="8">
    <location>
        <begin position="150"/>
        <end position="284"/>
    </location>
</feature>
<dbReference type="InterPro" id="IPR003228">
    <property type="entry name" value="TFIID_TAF12_dom"/>
</dbReference>
<dbReference type="FunFam" id="1.10.20.10:FF:000011">
    <property type="entry name" value="Transcription initiation factor TFIID subunit 12"/>
    <property type="match status" value="1"/>
</dbReference>
<keyword evidence="5" id="KW-0539">Nucleus</keyword>
<evidence type="ECO:0000256" key="4">
    <source>
        <dbReference type="ARBA" id="ARBA00023163"/>
    </source>
</evidence>
<dbReference type="GO" id="GO:0046982">
    <property type="term" value="F:protein heterodimerization activity"/>
    <property type="evidence" value="ECO:0007669"/>
    <property type="project" value="InterPro"/>
</dbReference>
<feature type="domain" description="Transcription initiation factor TFIID subunit 12" evidence="9">
    <location>
        <begin position="287"/>
        <end position="354"/>
    </location>
</feature>
<evidence type="ECO:0000313" key="10">
    <source>
        <dbReference type="EMBL" id="KAJ1929465.1"/>
    </source>
</evidence>
<dbReference type="PANTHER" id="PTHR12264">
    <property type="entry name" value="TRANSCRIPTION INITIATION FACTOR TFIID SUBUNIT 12"/>
    <property type="match status" value="1"/>
</dbReference>
<evidence type="ECO:0000259" key="9">
    <source>
        <dbReference type="Pfam" id="PF03847"/>
    </source>
</evidence>
<reference evidence="10" key="1">
    <citation type="submission" date="2022-07" db="EMBL/GenBank/DDBJ databases">
        <title>Phylogenomic reconstructions and comparative analyses of Kickxellomycotina fungi.</title>
        <authorList>
            <person name="Reynolds N.K."/>
            <person name="Stajich J.E."/>
            <person name="Barry K."/>
            <person name="Grigoriev I.V."/>
            <person name="Crous P."/>
            <person name="Smith M.E."/>
        </authorList>
    </citation>
    <scope>NUCLEOTIDE SEQUENCE</scope>
    <source>
        <strain evidence="10">RSA 861</strain>
    </source>
</reference>
<evidence type="ECO:0000256" key="5">
    <source>
        <dbReference type="ARBA" id="ARBA00023242"/>
    </source>
</evidence>
<dbReference type="GO" id="GO:0003677">
    <property type="term" value="F:DNA binding"/>
    <property type="evidence" value="ECO:0007669"/>
    <property type="project" value="TreeGrafter"/>
</dbReference>
<protein>
    <recommendedName>
        <fullName evidence="6">TBP-associated factor 12</fullName>
    </recommendedName>
    <alternativeName>
        <fullName evidence="7">Transcription initiation factor TFIID subunit 12</fullName>
    </alternativeName>
</protein>
<dbReference type="Pfam" id="PF03847">
    <property type="entry name" value="TFIID_20kDa"/>
    <property type="match status" value="1"/>
</dbReference>
<gene>
    <name evidence="10" type="primary">TAF12_1</name>
    <name evidence="10" type="ORF">IWQ60_001146</name>
</gene>